<gene>
    <name evidence="6" type="ORF">KHC33_01065</name>
</gene>
<dbReference type="PANTHER" id="PTHR11228">
    <property type="entry name" value="RADICAL SAM DOMAIN PROTEIN"/>
    <property type="match status" value="1"/>
</dbReference>
<sequence>MSFSVHMKGYDDPRTLFQIERLYAYKRGLNFPPALVEISPTSVCNHRCRFCYSNEKVSPSFLKKDTMLDLMDQLKEYGVDAVLFQGTGEPLLHKDLPEIIQKGSDNYLLMSLTTNGIKLTPDIQTKILPYLHSLKFSVIDYDPKRYSFLHGCPEDDCKKLVENISHAIEYRKRNNLTLAIYASVCLYKDNCEDAVNIGKFFKNLGVDYIIFYEAFYVSSSPVQEDMYMSLSYSSSKFEEISNEINQLQDDDFHIKCKLKVLQNLNNGIDQNTWKNERCHGIKFYTLIGSDGEVYPCWRAWGQKHLSYGNVYSSKFKEIWEGENRKTVDNYINHTPPEGDECVVCIHERQNEILEKFNEMTDWRHFI</sequence>
<dbReference type="PROSITE" id="PS51918">
    <property type="entry name" value="RADICAL_SAM"/>
    <property type="match status" value="1"/>
</dbReference>
<dbReference type="GeneID" id="65095731"/>
<evidence type="ECO:0000313" key="7">
    <source>
        <dbReference type="Proteomes" id="UP000680656"/>
    </source>
</evidence>
<dbReference type="RefSeq" id="WP_214419957.1">
    <property type="nucleotide sequence ID" value="NZ_CP075546.1"/>
</dbReference>
<dbReference type="Gene3D" id="3.20.20.70">
    <property type="entry name" value="Aldolase class I"/>
    <property type="match status" value="1"/>
</dbReference>
<evidence type="ECO:0000259" key="5">
    <source>
        <dbReference type="PROSITE" id="PS51918"/>
    </source>
</evidence>
<accession>A0A8E7EHM4</accession>
<evidence type="ECO:0000313" key="6">
    <source>
        <dbReference type="EMBL" id="QVV89157.1"/>
    </source>
</evidence>
<dbReference type="Pfam" id="PF04055">
    <property type="entry name" value="Radical_SAM"/>
    <property type="match status" value="1"/>
</dbReference>
<reference evidence="6 7" key="1">
    <citation type="submission" date="2021-05" db="EMBL/GenBank/DDBJ databases">
        <title>A novel Methanospirillum isolate from a pyrite-forming mixed culture.</title>
        <authorList>
            <person name="Bunk B."/>
            <person name="Sproer C."/>
            <person name="Spring S."/>
            <person name="Pester M."/>
        </authorList>
    </citation>
    <scope>NUCLEOTIDE SEQUENCE [LARGE SCALE GENOMIC DNA]</scope>
    <source>
        <strain evidence="6 7">J.3.6.1-F.2.7.3</strain>
    </source>
</reference>
<proteinExistence type="predicted"/>
<dbReference type="AlphaFoldDB" id="A0A8E7EHM4"/>
<dbReference type="GO" id="GO:0051536">
    <property type="term" value="F:iron-sulfur cluster binding"/>
    <property type="evidence" value="ECO:0007669"/>
    <property type="project" value="UniProtKB-KW"/>
</dbReference>
<name>A0A8E7EHM4_9EURY</name>
<dbReference type="InterPro" id="IPR013785">
    <property type="entry name" value="Aldolase_TIM"/>
</dbReference>
<keyword evidence="3" id="KW-0408">Iron</keyword>
<dbReference type="CDD" id="cd01335">
    <property type="entry name" value="Radical_SAM"/>
    <property type="match status" value="1"/>
</dbReference>
<dbReference type="InterPro" id="IPR058240">
    <property type="entry name" value="rSAM_sf"/>
</dbReference>
<evidence type="ECO:0000256" key="3">
    <source>
        <dbReference type="ARBA" id="ARBA00023004"/>
    </source>
</evidence>
<dbReference type="InterPro" id="IPR007197">
    <property type="entry name" value="rSAM"/>
</dbReference>
<dbReference type="SFLD" id="SFLDS00029">
    <property type="entry name" value="Radical_SAM"/>
    <property type="match status" value="1"/>
</dbReference>
<keyword evidence="1" id="KW-0949">S-adenosyl-L-methionine</keyword>
<dbReference type="GO" id="GO:0046872">
    <property type="term" value="F:metal ion binding"/>
    <property type="evidence" value="ECO:0007669"/>
    <property type="project" value="UniProtKB-KW"/>
</dbReference>
<evidence type="ECO:0000256" key="2">
    <source>
        <dbReference type="ARBA" id="ARBA00022723"/>
    </source>
</evidence>
<keyword evidence="4" id="KW-0411">Iron-sulfur</keyword>
<dbReference type="InterPro" id="IPR050377">
    <property type="entry name" value="Radical_SAM_PqqE_MftC-like"/>
</dbReference>
<feature type="domain" description="Radical SAM core" evidence="5">
    <location>
        <begin position="30"/>
        <end position="250"/>
    </location>
</feature>
<dbReference type="KEGG" id="mrtj:KHC33_01065"/>
<organism evidence="6 7">
    <name type="scientific">Methanospirillum purgamenti</name>
    <dbReference type="NCBI Taxonomy" id="2834276"/>
    <lineage>
        <taxon>Archaea</taxon>
        <taxon>Methanobacteriati</taxon>
        <taxon>Methanobacteriota</taxon>
        <taxon>Stenosarchaea group</taxon>
        <taxon>Methanomicrobia</taxon>
        <taxon>Methanomicrobiales</taxon>
        <taxon>Methanospirillaceae</taxon>
        <taxon>Methanospirillum</taxon>
    </lineage>
</organism>
<keyword evidence="7" id="KW-1185">Reference proteome</keyword>
<dbReference type="PANTHER" id="PTHR11228:SF7">
    <property type="entry name" value="PQQA PEPTIDE CYCLASE"/>
    <property type="match status" value="1"/>
</dbReference>
<dbReference type="InterPro" id="IPR023885">
    <property type="entry name" value="4Fe4S-binding_SPASM_dom"/>
</dbReference>
<dbReference type="Proteomes" id="UP000680656">
    <property type="component" value="Chromosome"/>
</dbReference>
<dbReference type="NCBIfam" id="TIGR04085">
    <property type="entry name" value="rSAM_more_4Fe4S"/>
    <property type="match status" value="1"/>
</dbReference>
<evidence type="ECO:0000256" key="4">
    <source>
        <dbReference type="ARBA" id="ARBA00023014"/>
    </source>
</evidence>
<protein>
    <submittedName>
        <fullName evidence="6">Radical SAM protein</fullName>
    </submittedName>
</protein>
<dbReference type="GO" id="GO:0003824">
    <property type="term" value="F:catalytic activity"/>
    <property type="evidence" value="ECO:0007669"/>
    <property type="project" value="InterPro"/>
</dbReference>
<dbReference type="Pfam" id="PF13186">
    <property type="entry name" value="SPASM"/>
    <property type="match status" value="1"/>
</dbReference>
<keyword evidence="2" id="KW-0479">Metal-binding</keyword>
<dbReference type="SUPFAM" id="SSF102114">
    <property type="entry name" value="Radical SAM enzymes"/>
    <property type="match status" value="1"/>
</dbReference>
<evidence type="ECO:0000256" key="1">
    <source>
        <dbReference type="ARBA" id="ARBA00022691"/>
    </source>
</evidence>
<dbReference type="SFLD" id="SFLDG01067">
    <property type="entry name" value="SPASM/twitch_domain_containing"/>
    <property type="match status" value="1"/>
</dbReference>
<dbReference type="EMBL" id="CP075546">
    <property type="protein sequence ID" value="QVV89157.1"/>
    <property type="molecule type" value="Genomic_DNA"/>
</dbReference>